<dbReference type="AlphaFoldDB" id="F7AR28"/>
<dbReference type="PANTHER" id="PTHR12610">
    <property type="entry name" value="SINGLE STRANDED DNA BINDING PROTEIN"/>
    <property type="match status" value="1"/>
</dbReference>
<evidence type="ECO:0000256" key="4">
    <source>
        <dbReference type="SAM" id="MobiDB-lite"/>
    </source>
</evidence>
<feature type="compositionally biased region" description="Basic and acidic residues" evidence="4">
    <location>
        <begin position="382"/>
        <end position="400"/>
    </location>
</feature>
<keyword evidence="2" id="KW-0238">DNA-binding</keyword>
<accession>A0A1W3JNY6</accession>
<dbReference type="InParanoid" id="F7AR28"/>
<feature type="compositionally biased region" description="Pro residues" evidence="4">
    <location>
        <begin position="231"/>
        <end position="245"/>
    </location>
</feature>
<reference evidence="5" key="2">
    <citation type="submission" date="2025-08" db="UniProtKB">
        <authorList>
            <consortium name="Ensembl"/>
        </authorList>
    </citation>
    <scope>IDENTIFICATION</scope>
</reference>
<dbReference type="HOGENOM" id="CLU_053914_0_0_1"/>
<accession>F7AR28</accession>
<comment type="subcellular location">
    <subcellularLocation>
        <location evidence="1">Nucleus</location>
    </subcellularLocation>
</comment>
<evidence type="ECO:0000256" key="1">
    <source>
        <dbReference type="ARBA" id="ARBA00004123"/>
    </source>
</evidence>
<dbReference type="Ensembl" id="ENSCINT00000001786.3">
    <property type="protein sequence ID" value="ENSCINP00000001786.3"/>
    <property type="gene ID" value="ENSCING00000000979.3"/>
</dbReference>
<organism evidence="5 6">
    <name type="scientific">Ciona intestinalis</name>
    <name type="common">Transparent sea squirt</name>
    <name type="synonym">Ascidia intestinalis</name>
    <dbReference type="NCBI Taxonomy" id="7719"/>
    <lineage>
        <taxon>Eukaryota</taxon>
        <taxon>Metazoa</taxon>
        <taxon>Chordata</taxon>
        <taxon>Tunicata</taxon>
        <taxon>Ascidiacea</taxon>
        <taxon>Phlebobranchia</taxon>
        <taxon>Cionidae</taxon>
        <taxon>Ciona</taxon>
    </lineage>
</organism>
<feature type="compositionally biased region" description="Low complexity" evidence="4">
    <location>
        <begin position="120"/>
        <end position="132"/>
    </location>
</feature>
<keyword evidence="3" id="KW-0539">Nucleus</keyword>
<dbReference type="SMART" id="SM00667">
    <property type="entry name" value="LisH"/>
    <property type="match status" value="1"/>
</dbReference>
<evidence type="ECO:0000313" key="6">
    <source>
        <dbReference type="Proteomes" id="UP000008144"/>
    </source>
</evidence>
<reference evidence="6" key="1">
    <citation type="journal article" date="2002" name="Science">
        <title>The draft genome of Ciona intestinalis: insights into chordate and vertebrate origins.</title>
        <authorList>
            <person name="Dehal P."/>
            <person name="Satou Y."/>
            <person name="Campbell R.K."/>
            <person name="Chapman J."/>
            <person name="Degnan B."/>
            <person name="De Tomaso A."/>
            <person name="Davidson B."/>
            <person name="Di Gregorio A."/>
            <person name="Gelpke M."/>
            <person name="Goodstein D.M."/>
            <person name="Harafuji N."/>
            <person name="Hastings K.E."/>
            <person name="Ho I."/>
            <person name="Hotta K."/>
            <person name="Huang W."/>
            <person name="Kawashima T."/>
            <person name="Lemaire P."/>
            <person name="Martinez D."/>
            <person name="Meinertzhagen I.A."/>
            <person name="Necula S."/>
            <person name="Nonaka M."/>
            <person name="Putnam N."/>
            <person name="Rash S."/>
            <person name="Saiga H."/>
            <person name="Satake M."/>
            <person name="Terry A."/>
            <person name="Yamada L."/>
            <person name="Wang H.G."/>
            <person name="Awazu S."/>
            <person name="Azumi K."/>
            <person name="Boore J."/>
            <person name="Branno M."/>
            <person name="Chin-Bow S."/>
            <person name="DeSantis R."/>
            <person name="Doyle S."/>
            <person name="Francino P."/>
            <person name="Keys D.N."/>
            <person name="Haga S."/>
            <person name="Hayashi H."/>
            <person name="Hino K."/>
            <person name="Imai K.S."/>
            <person name="Inaba K."/>
            <person name="Kano S."/>
            <person name="Kobayashi K."/>
            <person name="Kobayashi M."/>
            <person name="Lee B.I."/>
            <person name="Makabe K.W."/>
            <person name="Manohar C."/>
            <person name="Matassi G."/>
            <person name="Medina M."/>
            <person name="Mochizuki Y."/>
            <person name="Mount S."/>
            <person name="Morishita T."/>
            <person name="Miura S."/>
            <person name="Nakayama A."/>
            <person name="Nishizaka S."/>
            <person name="Nomoto H."/>
            <person name="Ohta F."/>
            <person name="Oishi K."/>
            <person name="Rigoutsos I."/>
            <person name="Sano M."/>
            <person name="Sasaki A."/>
            <person name="Sasakura Y."/>
            <person name="Shoguchi E."/>
            <person name="Shin-i T."/>
            <person name="Spagnuolo A."/>
            <person name="Stainier D."/>
            <person name="Suzuki M.M."/>
            <person name="Tassy O."/>
            <person name="Takatori N."/>
            <person name="Tokuoka M."/>
            <person name="Yagi K."/>
            <person name="Yoshizaki F."/>
            <person name="Wada S."/>
            <person name="Zhang C."/>
            <person name="Hyatt P.D."/>
            <person name="Larimer F."/>
            <person name="Detter C."/>
            <person name="Doggett N."/>
            <person name="Glavina T."/>
            <person name="Hawkins T."/>
            <person name="Richardson P."/>
            <person name="Lucas S."/>
            <person name="Kohara Y."/>
            <person name="Levine M."/>
            <person name="Satoh N."/>
            <person name="Rokhsar D.S."/>
        </authorList>
    </citation>
    <scope>NUCLEOTIDE SEQUENCE [LARGE SCALE GENOMIC DNA]</scope>
</reference>
<dbReference type="GO" id="GO:0045944">
    <property type="term" value="P:positive regulation of transcription by RNA polymerase II"/>
    <property type="evidence" value="ECO:0000318"/>
    <property type="project" value="GO_Central"/>
</dbReference>
<evidence type="ECO:0000313" key="5">
    <source>
        <dbReference type="Ensembl" id="ENSCINP00000001786.3"/>
    </source>
</evidence>
<feature type="region of interest" description="Disordered" evidence="4">
    <location>
        <begin position="326"/>
        <end position="412"/>
    </location>
</feature>
<evidence type="ECO:0000256" key="2">
    <source>
        <dbReference type="ARBA" id="ARBA00023125"/>
    </source>
</evidence>
<protein>
    <submittedName>
        <fullName evidence="5">Single-stranded DNA-binding protein 2</fullName>
    </submittedName>
</protein>
<dbReference type="Pfam" id="PF04503">
    <property type="entry name" value="SSDP"/>
    <property type="match status" value="1"/>
</dbReference>
<name>F7AR28_CIOIN</name>
<dbReference type="OMA" id="MIGMPPG"/>
<dbReference type="PRINTS" id="PR01743">
    <property type="entry name" value="SSDNABINDING"/>
</dbReference>
<dbReference type="FunCoup" id="F7AR28">
    <property type="interactions" value="28"/>
</dbReference>
<feature type="region of interest" description="Disordered" evidence="4">
    <location>
        <begin position="99"/>
        <end position="159"/>
    </location>
</feature>
<dbReference type="STRING" id="7719.ENSCINP00000001786"/>
<sequence>MYAKAKSSVVPSDAQAREKLAMYVYEYLLHVGAGKAAHTFLQEIGWEKNIALGESPGFLHSWWCVFWDLYCASPERRDTCEHSSEAKAFHDYSGAAAPSPLNSMAPDGMPQPGLPPGYFPPGSAASPSPHHGQGIMRQPFMSPRYPPGGPRMQGPGGPQPMLQGIDHTRQAQMMSISRMGHPRGIPHGSINPYAVGSEQFQQPYPGMRMASGTIPGHGTISMSMHGRWPNPSGPPVPPTCGPPGTPMRSPQDPLNSAEYAHMGKPMPHHPMPPFPMSNVQDNNLPPTSIPMSAGLAVSTPNLPPNLNGMNGSSDNAMMEGLKSSPSNNMPMNNLGGPGASQPMGPPGGPGGTPHTPQDGEENSFNMVPSFPDEQNENAAILKIKESMQQEAKRFETKDSDGNGPSEFTGFMS</sequence>
<dbReference type="PANTHER" id="PTHR12610:SF12">
    <property type="entry name" value="SEQUENCE-SPECIFIC SINGLE-STRANDED DNA-BINDING PROTEIN, ISOFORM D"/>
    <property type="match status" value="1"/>
</dbReference>
<dbReference type="GeneID" id="100182366"/>
<reference evidence="5" key="3">
    <citation type="submission" date="2025-09" db="UniProtKB">
        <authorList>
            <consortium name="Ensembl"/>
        </authorList>
    </citation>
    <scope>IDENTIFICATION</scope>
</reference>
<dbReference type="PROSITE" id="PS50896">
    <property type="entry name" value="LISH"/>
    <property type="match status" value="1"/>
</dbReference>
<feature type="compositionally biased region" description="Low complexity" evidence="4">
    <location>
        <begin position="326"/>
        <end position="342"/>
    </location>
</feature>
<dbReference type="GO" id="GO:0003697">
    <property type="term" value="F:single-stranded DNA binding"/>
    <property type="evidence" value="ECO:0007669"/>
    <property type="project" value="InterPro"/>
</dbReference>
<dbReference type="InterPro" id="IPR006594">
    <property type="entry name" value="LisH"/>
</dbReference>
<dbReference type="OrthoDB" id="5600002at2759"/>
<feature type="region of interest" description="Disordered" evidence="4">
    <location>
        <begin position="230"/>
        <end position="257"/>
    </location>
</feature>
<dbReference type="GO" id="GO:0005634">
    <property type="term" value="C:nucleus"/>
    <property type="evidence" value="ECO:0000318"/>
    <property type="project" value="GO_Central"/>
</dbReference>
<dbReference type="Proteomes" id="UP000008144">
    <property type="component" value="Unassembled WGS sequence"/>
</dbReference>
<dbReference type="RefSeq" id="XP_009861728.1">
    <property type="nucleotide sequence ID" value="XM_009863426.3"/>
</dbReference>
<dbReference type="GeneTree" id="ENSGT00950000183049"/>
<dbReference type="InterPro" id="IPR008116">
    <property type="entry name" value="SSDP_DNA-bd"/>
</dbReference>
<gene>
    <name evidence="5" type="primary">LOC100182366</name>
</gene>
<proteinExistence type="predicted"/>
<keyword evidence="6" id="KW-1185">Reference proteome</keyword>
<evidence type="ECO:0000256" key="3">
    <source>
        <dbReference type="ARBA" id="ARBA00023242"/>
    </source>
</evidence>